<sequence>MIQKHLLLLLLYCHNTLLNVDIVRLNNINNENKNINIKILMNEKQKLNVLNRRVYEYVSTPPIPNNKTFDLNAHERIWIECIYNNLSKCVIKTKNEAEEIVNLIGTSISMLVYFDNPVLIKFFNIKIPIILSKLLPFVTNNYNIEALIPTNYYNHFMIHLKNTIFKMNDIANIVPENNQAQFLISNISVFIFSLSCSTTFDLNEQVNSKAVTKYLLLLVILKVEEIKIFATIKNILNTAKLILNKNILMSVQYESILSYKIIRRYEQYDNKANVLKLIDAFLKVKLNISYDSRDFVAIVDCYVENATWRQPIINYFSFNSEKEVLKFLITGLFKENIDDNYHMRYQLIQNLNSKPIEPCILEIFNLYTTVVDIPNLLIYHIENYIKKPNDKSELCALNIANFLIHLLIEPHFFTLKQTPMQENVLLNSYFAFNNGLYTENRARIFGNWNLRRIILKLIKVEDLYIMDLRRLYFSIMELNVYFSTMIIKLNSMINNVRNNSIALSLCFHAYSLQIIARDRLKALNLLPDDYIDHFNPVFVSLLYDFIIDHHDRKWAALTKDCLDKYYLEAGFANSIFKNDDKINCICEMRMIIKKRQYFRCIQLDLSGKYLFFNSIYQLDKYIVKHNGFLPLVYIYVFDGSIVKGKGVIYNWIQNIADIIVSMKKHFFYESMDHKFVPHVLTDNALAKQTIYFKFVGRMIGISLRENCLFPIVFDDFIYDFLLGNYESNAFFNIFIENEYKNRFKFIHMILNGMDNESSNEDPFLITGIDYINGKYTEKDILLIDTPFPYKTSGCDFTFYKNLFISKFRQRILSCIAIVKEGLLQVISKYMLSSIDGLDKFKLMICGEFFIDVEAWKSLTLHVSNVKIIKNTVNLFWEYISMSDQNHRRLILKVWTGFSCLPKIEPKKKNLFEIYVGTLNSKLPFASVCDKTLHLPYCSDLNEMKNYIVNTLADNNGTSFDSI</sequence>
<feature type="chain" id="PRO_5047008918" evidence="3">
    <location>
        <begin position="19"/>
        <end position="962"/>
    </location>
</feature>
<protein>
    <submittedName>
        <fullName evidence="5">E3 ubiquitin-protein ligase HACE1</fullName>
    </submittedName>
</protein>
<dbReference type="SUPFAM" id="SSF56204">
    <property type="entry name" value="Hect, E3 ligase catalytic domain"/>
    <property type="match status" value="1"/>
</dbReference>
<proteinExistence type="predicted"/>
<evidence type="ECO:0000256" key="2">
    <source>
        <dbReference type="PROSITE-ProRule" id="PRU00104"/>
    </source>
</evidence>
<gene>
    <name evidence="5" type="primary">hace1_1</name>
    <name evidence="5" type="ORF">TCON_1677</name>
</gene>
<dbReference type="EMBL" id="SBIQ01000128">
    <property type="protein sequence ID" value="KAF7683112.1"/>
    <property type="molecule type" value="Genomic_DNA"/>
</dbReference>
<reference evidence="5 6" key="1">
    <citation type="submission" date="2019-01" db="EMBL/GenBank/DDBJ databases">
        <title>Genomes sequencing and comparative genomics of infectious freshwater microsporidia, Cucumispora dikerogammari and Thelohania contejeani.</title>
        <authorList>
            <person name="Cormier A."/>
            <person name="Giraud I."/>
            <person name="Wattier R."/>
            <person name="Teixeira M."/>
            <person name="Grandjean F."/>
            <person name="Rigaud T."/>
            <person name="Cordaux R."/>
        </authorList>
    </citation>
    <scope>NUCLEOTIDE SEQUENCE [LARGE SCALE GENOMIC DNA]</scope>
    <source>
        <strain evidence="5">T1</strain>
        <tissue evidence="5">Spores</tissue>
    </source>
</reference>
<feature type="signal peptide" evidence="3">
    <location>
        <begin position="1"/>
        <end position="18"/>
    </location>
</feature>
<accession>A0ABQ7HY62</accession>
<dbReference type="SMART" id="SM00119">
    <property type="entry name" value="HECTc"/>
    <property type="match status" value="1"/>
</dbReference>
<keyword evidence="1 2" id="KW-0833">Ubl conjugation pathway</keyword>
<dbReference type="Gene3D" id="3.30.2410.10">
    <property type="entry name" value="Hect, E3 ligase catalytic domain"/>
    <property type="match status" value="1"/>
</dbReference>
<dbReference type="InterPro" id="IPR000569">
    <property type="entry name" value="HECT_dom"/>
</dbReference>
<dbReference type="PROSITE" id="PS50237">
    <property type="entry name" value="HECT"/>
    <property type="match status" value="1"/>
</dbReference>
<name>A0ABQ7HY62_9MICR</name>
<feature type="domain" description="HECT" evidence="4">
    <location>
        <begin position="619"/>
        <end position="960"/>
    </location>
</feature>
<evidence type="ECO:0000313" key="5">
    <source>
        <dbReference type="EMBL" id="KAF7683112.1"/>
    </source>
</evidence>
<comment type="caution">
    <text evidence="5">The sequence shown here is derived from an EMBL/GenBank/DDBJ whole genome shotgun (WGS) entry which is preliminary data.</text>
</comment>
<dbReference type="Pfam" id="PF00632">
    <property type="entry name" value="HECT"/>
    <property type="match status" value="1"/>
</dbReference>
<dbReference type="Proteomes" id="UP001516464">
    <property type="component" value="Unassembled WGS sequence"/>
</dbReference>
<evidence type="ECO:0000256" key="1">
    <source>
        <dbReference type="ARBA" id="ARBA00022786"/>
    </source>
</evidence>
<evidence type="ECO:0000313" key="6">
    <source>
        <dbReference type="Proteomes" id="UP001516464"/>
    </source>
</evidence>
<dbReference type="InterPro" id="IPR035983">
    <property type="entry name" value="Hect_E3_ubiquitin_ligase"/>
</dbReference>
<feature type="active site" description="Glycyl thioester intermediate" evidence="2">
    <location>
        <position position="928"/>
    </location>
</feature>
<organism evidence="5 6">
    <name type="scientific">Astathelohania contejeani</name>
    <dbReference type="NCBI Taxonomy" id="164912"/>
    <lineage>
        <taxon>Eukaryota</taxon>
        <taxon>Fungi</taxon>
        <taxon>Fungi incertae sedis</taxon>
        <taxon>Microsporidia</taxon>
        <taxon>Astathelohaniidae</taxon>
        <taxon>Astathelohania</taxon>
    </lineage>
</organism>
<evidence type="ECO:0000259" key="4">
    <source>
        <dbReference type="PROSITE" id="PS50237"/>
    </source>
</evidence>
<keyword evidence="3" id="KW-0732">Signal</keyword>
<keyword evidence="6" id="KW-1185">Reference proteome</keyword>
<dbReference type="Gene3D" id="3.90.1750.10">
    <property type="entry name" value="Hect, E3 ligase catalytic domains"/>
    <property type="match status" value="1"/>
</dbReference>
<evidence type="ECO:0000256" key="3">
    <source>
        <dbReference type="SAM" id="SignalP"/>
    </source>
</evidence>